<dbReference type="RefSeq" id="WP_093152063.1">
    <property type="nucleotide sequence ID" value="NZ_FOUP01000004.1"/>
</dbReference>
<evidence type="ECO:0000313" key="2">
    <source>
        <dbReference type="EMBL" id="SFN39294.1"/>
    </source>
</evidence>
<evidence type="ECO:0000313" key="1">
    <source>
        <dbReference type="EMBL" id="RKT82741.1"/>
    </source>
</evidence>
<name>A0A1I4YMQ7_9PSEU</name>
<reference evidence="1 4" key="2">
    <citation type="submission" date="2018-10" db="EMBL/GenBank/DDBJ databases">
        <title>Sequencing the genomes of 1000 actinobacteria strains.</title>
        <authorList>
            <person name="Klenk H.-P."/>
        </authorList>
    </citation>
    <scope>NUCLEOTIDE SEQUENCE [LARGE SCALE GENOMIC DNA]</scope>
    <source>
        <strain evidence="1 4">DSM 45119</strain>
    </source>
</reference>
<protein>
    <submittedName>
        <fullName evidence="2">Uncharacterized protein</fullName>
    </submittedName>
</protein>
<sequence>MSGLDSHITRCLDCRASIVWATTGKGNQMPLDAEPVSAGNVLLSVDRKGVHAGVLGPNQAAGARDRSQPLYQHHRLSCPHSHKWARRR</sequence>
<accession>A0A1I4YMQ7</accession>
<dbReference type="EMBL" id="FOUP01000004">
    <property type="protein sequence ID" value="SFN39294.1"/>
    <property type="molecule type" value="Genomic_DNA"/>
</dbReference>
<organism evidence="2 3">
    <name type="scientific">Saccharopolyspora antimicrobica</name>
    <dbReference type="NCBI Taxonomy" id="455193"/>
    <lineage>
        <taxon>Bacteria</taxon>
        <taxon>Bacillati</taxon>
        <taxon>Actinomycetota</taxon>
        <taxon>Actinomycetes</taxon>
        <taxon>Pseudonocardiales</taxon>
        <taxon>Pseudonocardiaceae</taxon>
        <taxon>Saccharopolyspora</taxon>
    </lineage>
</organism>
<evidence type="ECO:0000313" key="3">
    <source>
        <dbReference type="Proteomes" id="UP000199398"/>
    </source>
</evidence>
<proteinExistence type="predicted"/>
<dbReference type="Proteomes" id="UP000199398">
    <property type="component" value="Unassembled WGS sequence"/>
</dbReference>
<evidence type="ECO:0000313" key="4">
    <source>
        <dbReference type="Proteomes" id="UP000270697"/>
    </source>
</evidence>
<keyword evidence="4" id="KW-1185">Reference proteome</keyword>
<dbReference type="STRING" id="455193.SAMN05421805_104212"/>
<gene>
    <name evidence="1" type="ORF">ATL45_0996</name>
    <name evidence="2" type="ORF">SAMN05421805_104212</name>
</gene>
<dbReference type="AlphaFoldDB" id="A0A1I4YMQ7"/>
<dbReference type="EMBL" id="RBXX01000002">
    <property type="protein sequence ID" value="RKT82741.1"/>
    <property type="molecule type" value="Genomic_DNA"/>
</dbReference>
<dbReference type="Proteomes" id="UP000270697">
    <property type="component" value="Unassembled WGS sequence"/>
</dbReference>
<reference evidence="2 3" key="1">
    <citation type="submission" date="2016-10" db="EMBL/GenBank/DDBJ databases">
        <authorList>
            <person name="de Groot N.N."/>
        </authorList>
    </citation>
    <scope>NUCLEOTIDE SEQUENCE [LARGE SCALE GENOMIC DNA]</scope>
    <source>
        <strain evidence="2 3">CPCC 201259</strain>
    </source>
</reference>
<dbReference type="OrthoDB" id="3626984at2"/>